<dbReference type="GO" id="GO:0005615">
    <property type="term" value="C:extracellular space"/>
    <property type="evidence" value="ECO:0007669"/>
    <property type="project" value="TreeGrafter"/>
</dbReference>
<reference evidence="4 5" key="1">
    <citation type="journal article" date="2018" name="Elife">
        <title>Firefly genomes illuminate parallel origins of bioluminescence in beetles.</title>
        <authorList>
            <person name="Fallon T.R."/>
            <person name="Lower S.E."/>
            <person name="Chang C.H."/>
            <person name="Bessho-Uehara M."/>
            <person name="Martin G.J."/>
            <person name="Bewick A.J."/>
            <person name="Behringer M."/>
            <person name="Debat H.J."/>
            <person name="Wong I."/>
            <person name="Day J.C."/>
            <person name="Suvorov A."/>
            <person name="Silva C.J."/>
            <person name="Stanger-Hall K.F."/>
            <person name="Hall D.W."/>
            <person name="Schmitz R.J."/>
            <person name="Nelson D.R."/>
            <person name="Lewis S.M."/>
            <person name="Shigenobu S."/>
            <person name="Bybee S.M."/>
            <person name="Larracuente A.M."/>
            <person name="Oba Y."/>
            <person name="Weng J.K."/>
        </authorList>
    </citation>
    <scope>NUCLEOTIDE SEQUENCE [LARGE SCALE GENOMIC DNA]</scope>
    <source>
        <strain evidence="4">1611_PpyrPB1</strain>
        <tissue evidence="4">Whole body</tissue>
    </source>
</reference>
<accession>A0A5N4A550</accession>
<dbReference type="AlphaFoldDB" id="A0A5N4A550"/>
<dbReference type="Gene3D" id="3.15.10.30">
    <property type="entry name" value="Haemolymph juvenile hormone binding protein"/>
    <property type="match status" value="1"/>
</dbReference>
<evidence type="ECO:0000256" key="1">
    <source>
        <dbReference type="ARBA" id="ARBA00022729"/>
    </source>
</evidence>
<dbReference type="InterPro" id="IPR010562">
    <property type="entry name" value="Haemolymph_juvenile_hormone-bd"/>
</dbReference>
<name>A0A5N4A550_PHOPY</name>
<feature type="non-terminal residue" evidence="4">
    <location>
        <position position="1"/>
    </location>
</feature>
<organism evidence="4 5">
    <name type="scientific">Photinus pyralis</name>
    <name type="common">Common eastern firefly</name>
    <name type="synonym">Lampyris pyralis</name>
    <dbReference type="NCBI Taxonomy" id="7054"/>
    <lineage>
        <taxon>Eukaryota</taxon>
        <taxon>Metazoa</taxon>
        <taxon>Ecdysozoa</taxon>
        <taxon>Arthropoda</taxon>
        <taxon>Hexapoda</taxon>
        <taxon>Insecta</taxon>
        <taxon>Pterygota</taxon>
        <taxon>Neoptera</taxon>
        <taxon>Endopterygota</taxon>
        <taxon>Coleoptera</taxon>
        <taxon>Polyphaga</taxon>
        <taxon>Elateriformia</taxon>
        <taxon>Elateroidea</taxon>
        <taxon>Lampyridae</taxon>
        <taxon>Lampyrinae</taxon>
        <taxon>Photinus</taxon>
    </lineage>
</organism>
<dbReference type="InParanoid" id="A0A5N4A550"/>
<keyword evidence="2" id="KW-0090">Biological rhythms</keyword>
<comment type="similarity">
    <text evidence="3">Belongs to the TO family.</text>
</comment>
<dbReference type="PANTHER" id="PTHR11008:SF18">
    <property type="entry name" value="BCDNA.GH05536-RELATED"/>
    <property type="match status" value="1"/>
</dbReference>
<sequence length="226" mass="25580">SSFTICKLNDPKLNECYSRATERALKILREPIPELSLPSIEPLKIDRVDVPADSNSINFRQTLLNIEVYNLTNSMVNRSQLTFGDDTYHMKSILYNPLVTIKGIAELDGKILVLQIKDKGPFEITLERSTGVFEMSGRIVDKGGKRYLTVERTACKLKPDNAIIKFENLFEGNRELGEIVNAALNEHWREILDELGSAYEEALAAMLKGYGQRIVNKVPFENLFAQ</sequence>
<keyword evidence="5" id="KW-1185">Reference proteome</keyword>
<dbReference type="Pfam" id="PF06585">
    <property type="entry name" value="JHBP"/>
    <property type="match status" value="1"/>
</dbReference>
<keyword evidence="1" id="KW-0732">Signal</keyword>
<dbReference type="GO" id="GO:0007623">
    <property type="term" value="P:circadian rhythm"/>
    <property type="evidence" value="ECO:0007669"/>
    <property type="project" value="UniProtKB-ARBA"/>
</dbReference>
<dbReference type="InterPro" id="IPR038606">
    <property type="entry name" value="To_sf"/>
</dbReference>
<dbReference type="Proteomes" id="UP000327044">
    <property type="component" value="Unassembled WGS sequence"/>
</dbReference>
<comment type="caution">
    <text evidence="4">The sequence shown here is derived from an EMBL/GenBank/DDBJ whole genome shotgun (WGS) entry which is preliminary data.</text>
</comment>
<evidence type="ECO:0000313" key="4">
    <source>
        <dbReference type="EMBL" id="KAB0792389.1"/>
    </source>
</evidence>
<proteinExistence type="inferred from homology"/>
<dbReference type="EMBL" id="VVIM01000010">
    <property type="protein sequence ID" value="KAB0792389.1"/>
    <property type="molecule type" value="Genomic_DNA"/>
</dbReference>
<dbReference type="SMART" id="SM00700">
    <property type="entry name" value="JHBP"/>
    <property type="match status" value="1"/>
</dbReference>
<protein>
    <submittedName>
        <fullName evidence="4">Uncharacterized protein</fullName>
    </submittedName>
</protein>
<evidence type="ECO:0000313" key="5">
    <source>
        <dbReference type="Proteomes" id="UP000327044"/>
    </source>
</evidence>
<dbReference type="FunFam" id="3.15.10.30:FF:000001">
    <property type="entry name" value="Takeout-like protein 1"/>
    <property type="match status" value="1"/>
</dbReference>
<evidence type="ECO:0000256" key="3">
    <source>
        <dbReference type="ARBA" id="ARBA00060902"/>
    </source>
</evidence>
<gene>
    <name evidence="4" type="ORF">PPYR_14348</name>
</gene>
<dbReference type="PANTHER" id="PTHR11008">
    <property type="entry name" value="PROTEIN TAKEOUT-LIKE PROTEIN"/>
    <property type="match status" value="1"/>
</dbReference>
<evidence type="ECO:0000256" key="2">
    <source>
        <dbReference type="ARBA" id="ARBA00023108"/>
    </source>
</evidence>